<keyword evidence="4" id="KW-0067">ATP-binding</keyword>
<dbReference type="PANTHER" id="PTHR18934:SF99">
    <property type="entry name" value="ATP-DEPENDENT RNA HELICASE DHX37-RELATED"/>
    <property type="match status" value="1"/>
</dbReference>
<accession>A0A4Z0YGK6</accession>
<sequence length="548" mass="62053">MRLLRKLLTTRVNMMFEHKNYVVILTGETGSGKSSQIPQYVVDKLLVNNPECKLQIAYTQPDRIAATSVTQQNPVLDRVFISANPRNIEVFKAISNHDVYRAQITEIVWDDALLASTGPEHDPSAAVIGAFNDCDDERKPCPEWYDDACEGNNIDLGYFLVYLYHKSGDPVEQQIAAQISLEESWTYYQGLLRQQQEVLDSRAHVRALESGIGRFPTLRKITVAATIHGRIFVPIYETPMIRAFPRGFNYPIPNWPRTTFGQVECPDWDENDKRWEGLRVVVHLLAQNFDSGKVTELHVDSFQLRTGLNSRLFEKPCPTLANLEVVLGRANFESLHLDLMVNGDDSQADVFGRGLLKRAIDGAAGGQGLKRLALGTNNENTEAYFDTWCVPFKIIYEPSSLQHLEHFSLSRFPVIESDLLALLATLPYSIRTIELRFLDILEGNHRSLLYQIRDTLGWQSRNPKPRLSLCFEPSLDCPELALWLENEVYTFLYEGGAHPFSDNPDVIEALGLEDIGVIKDVLNPGFQRSNLDRRGLVEIGYLEAGDRV</sequence>
<evidence type="ECO:0008006" key="7">
    <source>
        <dbReference type="Google" id="ProtNLM"/>
    </source>
</evidence>
<evidence type="ECO:0000256" key="1">
    <source>
        <dbReference type="ARBA" id="ARBA00022741"/>
    </source>
</evidence>
<evidence type="ECO:0000313" key="5">
    <source>
        <dbReference type="EMBL" id="TGJ78375.1"/>
    </source>
</evidence>
<dbReference type="SUPFAM" id="SSF52540">
    <property type="entry name" value="P-loop containing nucleoside triphosphate hydrolases"/>
    <property type="match status" value="1"/>
</dbReference>
<dbReference type="Gene3D" id="3.40.50.300">
    <property type="entry name" value="P-loop containing nucleotide triphosphate hydrolases"/>
    <property type="match status" value="1"/>
</dbReference>
<dbReference type="OrthoDB" id="5422579at2759"/>
<dbReference type="GO" id="GO:0016787">
    <property type="term" value="F:hydrolase activity"/>
    <property type="evidence" value="ECO:0007669"/>
    <property type="project" value="UniProtKB-KW"/>
</dbReference>
<dbReference type="PANTHER" id="PTHR18934">
    <property type="entry name" value="ATP-DEPENDENT RNA HELICASE"/>
    <property type="match status" value="1"/>
</dbReference>
<dbReference type="Proteomes" id="UP000297716">
    <property type="component" value="Unassembled WGS sequence"/>
</dbReference>
<evidence type="ECO:0000256" key="2">
    <source>
        <dbReference type="ARBA" id="ARBA00022801"/>
    </source>
</evidence>
<keyword evidence="1" id="KW-0547">Nucleotide-binding</keyword>
<reference evidence="5 6" key="1">
    <citation type="submission" date="2019-03" db="EMBL/GenBank/DDBJ databases">
        <title>Draft genome sequence of Xylaria hypoxylon DSM 108379, a ubiquitous saprotrophic-parasitic fungi on hardwood.</title>
        <authorList>
            <person name="Buettner E."/>
            <person name="Leonhardt S."/>
            <person name="Gebauer A.M."/>
            <person name="Liers C."/>
            <person name="Hofrichter M."/>
            <person name="Kellner H."/>
        </authorList>
    </citation>
    <scope>NUCLEOTIDE SEQUENCE [LARGE SCALE GENOMIC DNA]</scope>
    <source>
        <strain evidence="5 6">DSM 108379</strain>
    </source>
</reference>
<organism evidence="5 6">
    <name type="scientific">Xylaria hypoxylon</name>
    <dbReference type="NCBI Taxonomy" id="37992"/>
    <lineage>
        <taxon>Eukaryota</taxon>
        <taxon>Fungi</taxon>
        <taxon>Dikarya</taxon>
        <taxon>Ascomycota</taxon>
        <taxon>Pezizomycotina</taxon>
        <taxon>Sordariomycetes</taxon>
        <taxon>Xylariomycetidae</taxon>
        <taxon>Xylariales</taxon>
        <taxon>Xylariaceae</taxon>
        <taxon>Xylaria</taxon>
    </lineage>
</organism>
<dbReference type="GO" id="GO:0003723">
    <property type="term" value="F:RNA binding"/>
    <property type="evidence" value="ECO:0007669"/>
    <property type="project" value="TreeGrafter"/>
</dbReference>
<evidence type="ECO:0000256" key="3">
    <source>
        <dbReference type="ARBA" id="ARBA00022806"/>
    </source>
</evidence>
<dbReference type="AlphaFoldDB" id="A0A4Z0YGK6"/>
<dbReference type="InterPro" id="IPR027417">
    <property type="entry name" value="P-loop_NTPase"/>
</dbReference>
<gene>
    <name evidence="5" type="ORF">E0Z10_g10389</name>
</gene>
<proteinExistence type="predicted"/>
<dbReference type="GO" id="GO:0005524">
    <property type="term" value="F:ATP binding"/>
    <property type="evidence" value="ECO:0007669"/>
    <property type="project" value="UniProtKB-KW"/>
</dbReference>
<protein>
    <recommendedName>
        <fullName evidence="7">Helicase ATP-binding domain-containing protein</fullName>
    </recommendedName>
</protein>
<name>A0A4Z0YGK6_9PEZI</name>
<keyword evidence="3" id="KW-0347">Helicase</keyword>
<dbReference type="GO" id="GO:0004386">
    <property type="term" value="F:helicase activity"/>
    <property type="evidence" value="ECO:0007669"/>
    <property type="project" value="UniProtKB-KW"/>
</dbReference>
<evidence type="ECO:0000313" key="6">
    <source>
        <dbReference type="Proteomes" id="UP000297716"/>
    </source>
</evidence>
<keyword evidence="6" id="KW-1185">Reference proteome</keyword>
<dbReference type="EMBL" id="SKBN01000400">
    <property type="protein sequence ID" value="TGJ78375.1"/>
    <property type="molecule type" value="Genomic_DNA"/>
</dbReference>
<comment type="caution">
    <text evidence="5">The sequence shown here is derived from an EMBL/GenBank/DDBJ whole genome shotgun (WGS) entry which is preliminary data.</text>
</comment>
<keyword evidence="2" id="KW-0378">Hydrolase</keyword>
<dbReference type="STRING" id="37992.A0A4Z0YGK6"/>
<evidence type="ECO:0000256" key="4">
    <source>
        <dbReference type="ARBA" id="ARBA00022840"/>
    </source>
</evidence>